<dbReference type="SUPFAM" id="SSF110581">
    <property type="entry name" value="Indigoidine synthase A-like"/>
    <property type="match status" value="1"/>
</dbReference>
<organism evidence="7 8">
    <name type="scientific">Oopsacas minuta</name>
    <dbReference type="NCBI Taxonomy" id="111878"/>
    <lineage>
        <taxon>Eukaryota</taxon>
        <taxon>Metazoa</taxon>
        <taxon>Porifera</taxon>
        <taxon>Hexactinellida</taxon>
        <taxon>Hexasterophora</taxon>
        <taxon>Lyssacinosida</taxon>
        <taxon>Leucopsacidae</taxon>
        <taxon>Oopsacas</taxon>
    </lineage>
</organism>
<accession>A0AAV7JCN7</accession>
<dbReference type="HAMAP" id="MF_01876">
    <property type="entry name" value="PsiMP_glycosidase"/>
    <property type="match status" value="1"/>
</dbReference>
<dbReference type="GO" id="GO:0016798">
    <property type="term" value="F:hydrolase activity, acting on glycosyl bonds"/>
    <property type="evidence" value="ECO:0007669"/>
    <property type="project" value="UniProtKB-KW"/>
</dbReference>
<evidence type="ECO:0000256" key="3">
    <source>
        <dbReference type="ARBA" id="ARBA00023211"/>
    </source>
</evidence>
<keyword evidence="4" id="KW-0456">Lyase</keyword>
<keyword evidence="1" id="KW-0479">Metal-binding</keyword>
<dbReference type="PANTHER" id="PTHR42909">
    <property type="entry name" value="ZGC:136858"/>
    <property type="match status" value="1"/>
</dbReference>
<evidence type="ECO:0000256" key="1">
    <source>
        <dbReference type="ARBA" id="ARBA00022723"/>
    </source>
</evidence>
<keyword evidence="2" id="KW-0378">Hydrolase</keyword>
<dbReference type="Gene3D" id="3.40.1190.20">
    <property type="match status" value="1"/>
</dbReference>
<dbReference type="InterPro" id="IPR022830">
    <property type="entry name" value="Indigdn_synthA-like"/>
</dbReference>
<evidence type="ECO:0000256" key="4">
    <source>
        <dbReference type="ARBA" id="ARBA00023239"/>
    </source>
</evidence>
<dbReference type="GO" id="GO:0046872">
    <property type="term" value="F:metal ion binding"/>
    <property type="evidence" value="ECO:0007669"/>
    <property type="project" value="UniProtKB-KW"/>
</dbReference>
<evidence type="ECO:0000256" key="2">
    <source>
        <dbReference type="ARBA" id="ARBA00022801"/>
    </source>
</evidence>
<evidence type="ECO:0000256" key="5">
    <source>
        <dbReference type="ARBA" id="ARBA00023295"/>
    </source>
</evidence>
<keyword evidence="3" id="KW-0464">Manganese</keyword>
<dbReference type="Proteomes" id="UP001165289">
    <property type="component" value="Unassembled WGS sequence"/>
</dbReference>
<dbReference type="CDD" id="cd01941">
    <property type="entry name" value="YeiC_kinase_like"/>
    <property type="match status" value="1"/>
</dbReference>
<evidence type="ECO:0000313" key="7">
    <source>
        <dbReference type="EMBL" id="KAI6646456.1"/>
    </source>
</evidence>
<dbReference type="GO" id="GO:0006796">
    <property type="term" value="P:phosphate-containing compound metabolic process"/>
    <property type="evidence" value="ECO:0007669"/>
    <property type="project" value="UniProtKB-ARBA"/>
</dbReference>
<dbReference type="InterPro" id="IPR011611">
    <property type="entry name" value="PfkB_dom"/>
</dbReference>
<dbReference type="Pfam" id="PF04227">
    <property type="entry name" value="Indigoidine_A"/>
    <property type="match status" value="1"/>
</dbReference>
<dbReference type="GO" id="GO:0004730">
    <property type="term" value="F:pseudouridylate synthase activity"/>
    <property type="evidence" value="ECO:0007669"/>
    <property type="project" value="InterPro"/>
</dbReference>
<comment type="caution">
    <text evidence="7">The sequence shown here is derived from an EMBL/GenBank/DDBJ whole genome shotgun (WGS) entry which is preliminary data.</text>
</comment>
<proteinExistence type="inferred from homology"/>
<protein>
    <submittedName>
        <fullName evidence="7">Pseudouridine-metabolizing bifunctional protein C1861.05-like isoform X1</fullName>
    </submittedName>
</protein>
<gene>
    <name evidence="7" type="ORF">LOD99_12577</name>
</gene>
<dbReference type="EMBL" id="JAKMXF010000354">
    <property type="protein sequence ID" value="KAI6646456.1"/>
    <property type="molecule type" value="Genomic_DNA"/>
</dbReference>
<feature type="domain" description="Carbohydrate kinase PfkB" evidence="6">
    <location>
        <begin position="615"/>
        <end position="669"/>
    </location>
</feature>
<reference evidence="7 8" key="1">
    <citation type="journal article" date="2023" name="BMC Biol.">
        <title>The compact genome of the sponge Oopsacas minuta (Hexactinellida) is lacking key metazoan core genes.</title>
        <authorList>
            <person name="Santini S."/>
            <person name="Schenkelaars Q."/>
            <person name="Jourda C."/>
            <person name="Duchesne M."/>
            <person name="Belahbib H."/>
            <person name="Rocher C."/>
            <person name="Selva M."/>
            <person name="Riesgo A."/>
            <person name="Vervoort M."/>
            <person name="Leys S.P."/>
            <person name="Kodjabachian L."/>
            <person name="Le Bivic A."/>
            <person name="Borchiellini C."/>
            <person name="Claverie J.M."/>
            <person name="Renard E."/>
        </authorList>
    </citation>
    <scope>NUCLEOTIDE SEQUENCE [LARGE SCALE GENOMIC DNA]</scope>
    <source>
        <strain evidence="7">SPO-2</strain>
    </source>
</reference>
<evidence type="ECO:0000259" key="6">
    <source>
        <dbReference type="Pfam" id="PF00294"/>
    </source>
</evidence>
<name>A0AAV7JCN7_9METZ</name>
<dbReference type="InterPro" id="IPR007342">
    <property type="entry name" value="PsuG"/>
</dbReference>
<dbReference type="PANTHER" id="PTHR42909:SF1">
    <property type="entry name" value="CARBOHYDRATE KINASE PFKB DOMAIN-CONTAINING PROTEIN"/>
    <property type="match status" value="1"/>
</dbReference>
<evidence type="ECO:0000313" key="8">
    <source>
        <dbReference type="Proteomes" id="UP001165289"/>
    </source>
</evidence>
<feature type="domain" description="Carbohydrate kinase PfkB" evidence="6">
    <location>
        <begin position="348"/>
        <end position="589"/>
    </location>
</feature>
<dbReference type="Gene3D" id="3.40.1790.10">
    <property type="entry name" value="Indigoidine synthase domain"/>
    <property type="match status" value="1"/>
</dbReference>
<dbReference type="Pfam" id="PF00294">
    <property type="entry name" value="PfkB"/>
    <property type="match status" value="2"/>
</dbReference>
<sequence>MRLHRTLNQLRHVKKINSRHRHTLTVSTEVSEAVRKGRPIVALESAVLSHGMPPPDNFNTAVNIQNILTQMGVVPAVTAVIDGTLRVGLAREELERLCNGDSNEFVKVSRRDLAPCVAKGLTGGTTVSGSMLLAHWAGINLLVTGGIGGVHLGGENSMDVSADLIELGRTPVTVVCAGVKSILDIQRTLEVLETQGVTVCTLGEDQIPAFYSTHSGIKAPLRVDSITEITCLISANKQLELSSGIVVCVPLSKVDSINKEEIDSTLKDAMQTANDNSITGNKITPYLLDYMNNRNPRYLDANISLLKNNTIVGARIAKSLSSVSKRYLHTSTQREEVRSSGRGRGRPVVIGGINFDLVLKFKQNEIDTLTTNAGCIKHSLGGVGRNLAQCLKQLGPGCEFISVVGQDTFGQMILKEMPDPQHVRELSGVSTAKYCAMLNEEGEHMYGMGDMDIHQLITPKMIQESYQLIANSPIVAFDGNICYDTMIMLIGICKKEGVPTWFEPTCRALSAKFLGPTQLYPSIISPNREELVTIHRAMFSPSAENSSLRPDYQTATKLCTDLLRHIPVVLLTLGGEGALVGVRHKDMLHSPKLLSLLGRESTTQTVLYPVQFVTNHMPAVPVSSVTSVSGAGDCLAGTVIAGLSQGVSLEESVSSGIIAASLSLLSNDTVPDTLTDKVFSQVKDTSVQEVYS</sequence>
<keyword evidence="8" id="KW-1185">Reference proteome</keyword>
<keyword evidence="5" id="KW-0326">Glycosidase</keyword>
<dbReference type="GO" id="GO:0005737">
    <property type="term" value="C:cytoplasm"/>
    <property type="evidence" value="ECO:0007669"/>
    <property type="project" value="TreeGrafter"/>
</dbReference>
<dbReference type="InterPro" id="IPR029056">
    <property type="entry name" value="Ribokinase-like"/>
</dbReference>
<dbReference type="SUPFAM" id="SSF53613">
    <property type="entry name" value="Ribokinase-like"/>
    <property type="match status" value="1"/>
</dbReference>
<dbReference type="AlphaFoldDB" id="A0AAV7JCN7"/>